<evidence type="ECO:0000259" key="1">
    <source>
        <dbReference type="Pfam" id="PF03372"/>
    </source>
</evidence>
<dbReference type="GO" id="GO:0004519">
    <property type="term" value="F:endonuclease activity"/>
    <property type="evidence" value="ECO:0007669"/>
    <property type="project" value="UniProtKB-KW"/>
</dbReference>
<dbReference type="EMBL" id="CP158568">
    <property type="protein sequence ID" value="XBY46599.1"/>
    <property type="molecule type" value="Genomic_DNA"/>
</dbReference>
<reference evidence="2" key="1">
    <citation type="submission" date="2024-06" db="EMBL/GenBank/DDBJ databases">
        <title>Methylostella associata gen. nov., sp. nov., a novel Ancalomicrobiaceae-affiliated facultatively methylotrophic bacteria that feed on methanotrophs of the genus Methylococcus.</title>
        <authorList>
            <person name="Saltykova V."/>
            <person name="Danilova O.V."/>
            <person name="Oshkin I.Y."/>
            <person name="Belova S.E."/>
            <person name="Pimenov N.V."/>
            <person name="Dedysh S.N."/>
        </authorList>
    </citation>
    <scope>NUCLEOTIDE SEQUENCE</scope>
    <source>
        <strain evidence="2">S20</strain>
    </source>
</reference>
<keyword evidence="2" id="KW-0540">Nuclease</keyword>
<dbReference type="SUPFAM" id="SSF56219">
    <property type="entry name" value="DNase I-like"/>
    <property type="match status" value="1"/>
</dbReference>
<keyword evidence="2" id="KW-0378">Hydrolase</keyword>
<dbReference type="InterPro" id="IPR005135">
    <property type="entry name" value="Endo/exonuclease/phosphatase"/>
</dbReference>
<dbReference type="KEGG" id="mflg:ABS361_10525"/>
<protein>
    <submittedName>
        <fullName evidence="2">Endonuclease/exonuclease/phosphatase family protein</fullName>
    </submittedName>
</protein>
<dbReference type="Pfam" id="PF03372">
    <property type="entry name" value="Exo_endo_phos"/>
    <property type="match status" value="1"/>
</dbReference>
<accession>A0AAU7XF14</accession>
<feature type="domain" description="Endonuclease/exonuclease/phosphatase" evidence="1">
    <location>
        <begin position="91"/>
        <end position="347"/>
    </location>
</feature>
<gene>
    <name evidence="2" type="ORF">ABS361_10525</name>
</gene>
<dbReference type="RefSeq" id="WP_407051692.1">
    <property type="nucleotide sequence ID" value="NZ_CP158568.1"/>
</dbReference>
<sequence length="358" mass="37745">MDGSSLHDRERIVTAVTDQLPPLAEAVRAAALTGSAGSDRHAELAARVPALHAIEVGGDVDRATAASLAGRDRLRVVAWNMERCKFVEPSADLVGALGADVVLATEMDLGMARAGNRHTTRDMAEQLGAAYIYGVEFAELGLGDVRETVWHAGETNSHGYHGNGIIACGRLADPHLVRLDDGGVWFGGIGKPDQRRLGHRQAMAARLEGWAVPVWLVSVHLESRGDAGLRDAQIARLLDALDGIVGDAPVILGGDLNTGALPAGSAADVATIADQIGLVEPLFARMAAAGYVWTEANTWEPTLRTRPDGTPPPPFTRIDWLFCRGLVATNAATVPAVDRHGSAISDHEAVVADFLLPG</sequence>
<dbReference type="AlphaFoldDB" id="A0AAU7XF14"/>
<dbReference type="Gene3D" id="3.60.10.10">
    <property type="entry name" value="Endonuclease/exonuclease/phosphatase"/>
    <property type="match status" value="1"/>
</dbReference>
<evidence type="ECO:0000313" key="2">
    <source>
        <dbReference type="EMBL" id="XBY46599.1"/>
    </source>
</evidence>
<proteinExistence type="predicted"/>
<keyword evidence="2" id="KW-0255">Endonuclease</keyword>
<name>A0AAU7XF14_9HYPH</name>
<organism evidence="2">
    <name type="scientific">Methyloraptor flagellatus</name>
    <dbReference type="NCBI Taxonomy" id="3162530"/>
    <lineage>
        <taxon>Bacteria</taxon>
        <taxon>Pseudomonadati</taxon>
        <taxon>Pseudomonadota</taxon>
        <taxon>Alphaproteobacteria</taxon>
        <taxon>Hyphomicrobiales</taxon>
        <taxon>Ancalomicrobiaceae</taxon>
        <taxon>Methyloraptor</taxon>
    </lineage>
</organism>
<dbReference type="InterPro" id="IPR036691">
    <property type="entry name" value="Endo/exonu/phosph_ase_sf"/>
</dbReference>